<sequence>MKNAKKFIETYEELAEESFRKWGYYYPPKTWQEFDSRNYTYFEKYLKDKEDVIKNTKSYVRLAGKMNDFGFYNLYQNFDFENLNNILFQTSRQMLLNRGMLASGTDHCNVLFNTFRSFSCNDFSVIDHFFPKELPQSKGKYYTEVSVNLLKVLYYQQKQFENKALEKADKFLSKKITGWEKHTIQYFKALVNNDAKGASNCLKELCTAYQKKEYSVNKLSNQLAKYFAYEINGMYRFAMIVNRELFEEIKQPSHHCFSNKFEQWQKENNFPKGKVFYKYPKEMEFINAIFEAELPTVELYNPYPDRKKVELFKNVEKFVKDLTENANKKHKKNHS</sequence>
<organism evidence="1 2">
    <name type="scientific">Winogradskyella pelagia</name>
    <dbReference type="NCBI Taxonomy" id="2819984"/>
    <lineage>
        <taxon>Bacteria</taxon>
        <taxon>Pseudomonadati</taxon>
        <taxon>Bacteroidota</taxon>
        <taxon>Flavobacteriia</taxon>
        <taxon>Flavobacteriales</taxon>
        <taxon>Flavobacteriaceae</taxon>
        <taxon>Winogradskyella</taxon>
    </lineage>
</organism>
<comment type="caution">
    <text evidence="1">The sequence shown here is derived from an EMBL/GenBank/DDBJ whole genome shotgun (WGS) entry which is preliminary data.</text>
</comment>
<dbReference type="RefSeq" id="WP_208153887.1">
    <property type="nucleotide sequence ID" value="NZ_JAGEVF010000004.1"/>
</dbReference>
<dbReference type="EMBL" id="JAGEVF010000004">
    <property type="protein sequence ID" value="MBO3116591.1"/>
    <property type="molecule type" value="Genomic_DNA"/>
</dbReference>
<keyword evidence="2" id="KW-1185">Reference proteome</keyword>
<evidence type="ECO:0000313" key="2">
    <source>
        <dbReference type="Proteomes" id="UP000676776"/>
    </source>
</evidence>
<gene>
    <name evidence="1" type="ORF">J4050_07530</name>
</gene>
<reference evidence="1 2" key="1">
    <citation type="submission" date="2021-03" db="EMBL/GenBank/DDBJ databases">
        <title>Winogradskyella sp. nov., isolated from costal sediment.</title>
        <authorList>
            <person name="Gao C."/>
        </authorList>
    </citation>
    <scope>NUCLEOTIDE SEQUENCE [LARGE SCALE GENOMIC DNA]</scope>
    <source>
        <strain evidence="1 2">DF17</strain>
    </source>
</reference>
<proteinExistence type="predicted"/>
<dbReference type="Proteomes" id="UP000676776">
    <property type="component" value="Unassembled WGS sequence"/>
</dbReference>
<accession>A0ABS3T3Y9</accession>
<evidence type="ECO:0000313" key="1">
    <source>
        <dbReference type="EMBL" id="MBO3116591.1"/>
    </source>
</evidence>
<name>A0ABS3T3Y9_9FLAO</name>
<protein>
    <submittedName>
        <fullName evidence="1">Uncharacterized protein</fullName>
    </submittedName>
</protein>